<dbReference type="AlphaFoldDB" id="B8ALF6"/>
<dbReference type="Proteomes" id="UP000007015">
    <property type="component" value="Chromosome 3"/>
</dbReference>
<name>B8ALF6_ORYSI</name>
<gene>
    <name evidence="1" type="ORF">OsI_09686</name>
</gene>
<reference evidence="1 2" key="1">
    <citation type="journal article" date="2005" name="PLoS Biol.">
        <title>The genomes of Oryza sativa: a history of duplications.</title>
        <authorList>
            <person name="Yu J."/>
            <person name="Wang J."/>
            <person name="Lin W."/>
            <person name="Li S."/>
            <person name="Li H."/>
            <person name="Zhou J."/>
            <person name="Ni P."/>
            <person name="Dong W."/>
            <person name="Hu S."/>
            <person name="Zeng C."/>
            <person name="Zhang J."/>
            <person name="Zhang Y."/>
            <person name="Li R."/>
            <person name="Xu Z."/>
            <person name="Li S."/>
            <person name="Li X."/>
            <person name="Zheng H."/>
            <person name="Cong L."/>
            <person name="Lin L."/>
            <person name="Yin J."/>
            <person name="Geng J."/>
            <person name="Li G."/>
            <person name="Shi J."/>
            <person name="Liu J."/>
            <person name="Lv H."/>
            <person name="Li J."/>
            <person name="Wang J."/>
            <person name="Deng Y."/>
            <person name="Ran L."/>
            <person name="Shi X."/>
            <person name="Wang X."/>
            <person name="Wu Q."/>
            <person name="Li C."/>
            <person name="Ren X."/>
            <person name="Wang J."/>
            <person name="Wang X."/>
            <person name="Li D."/>
            <person name="Liu D."/>
            <person name="Zhang X."/>
            <person name="Ji Z."/>
            <person name="Zhao W."/>
            <person name="Sun Y."/>
            <person name="Zhang Z."/>
            <person name="Bao J."/>
            <person name="Han Y."/>
            <person name="Dong L."/>
            <person name="Ji J."/>
            <person name="Chen P."/>
            <person name="Wu S."/>
            <person name="Liu J."/>
            <person name="Xiao Y."/>
            <person name="Bu D."/>
            <person name="Tan J."/>
            <person name="Yang L."/>
            <person name="Ye C."/>
            <person name="Zhang J."/>
            <person name="Xu J."/>
            <person name="Zhou Y."/>
            <person name="Yu Y."/>
            <person name="Zhang B."/>
            <person name="Zhuang S."/>
            <person name="Wei H."/>
            <person name="Liu B."/>
            <person name="Lei M."/>
            <person name="Yu H."/>
            <person name="Li Y."/>
            <person name="Xu H."/>
            <person name="Wei S."/>
            <person name="He X."/>
            <person name="Fang L."/>
            <person name="Zhang Z."/>
            <person name="Zhang Y."/>
            <person name="Huang X."/>
            <person name="Su Z."/>
            <person name="Tong W."/>
            <person name="Li J."/>
            <person name="Tong Z."/>
            <person name="Li S."/>
            <person name="Ye J."/>
            <person name="Wang L."/>
            <person name="Fang L."/>
            <person name="Lei T."/>
            <person name="Chen C."/>
            <person name="Chen H."/>
            <person name="Xu Z."/>
            <person name="Li H."/>
            <person name="Huang H."/>
            <person name="Zhang F."/>
            <person name="Xu H."/>
            <person name="Li N."/>
            <person name="Zhao C."/>
            <person name="Li S."/>
            <person name="Dong L."/>
            <person name="Huang Y."/>
            <person name="Li L."/>
            <person name="Xi Y."/>
            <person name="Qi Q."/>
            <person name="Li W."/>
            <person name="Zhang B."/>
            <person name="Hu W."/>
            <person name="Zhang Y."/>
            <person name="Tian X."/>
            <person name="Jiao Y."/>
            <person name="Liang X."/>
            <person name="Jin J."/>
            <person name="Gao L."/>
            <person name="Zheng W."/>
            <person name="Hao B."/>
            <person name="Liu S."/>
            <person name="Wang W."/>
            <person name="Yuan L."/>
            <person name="Cao M."/>
            <person name="McDermott J."/>
            <person name="Samudrala R."/>
            <person name="Wang J."/>
            <person name="Wong G.K."/>
            <person name="Yang H."/>
        </authorList>
    </citation>
    <scope>NUCLEOTIDE SEQUENCE [LARGE SCALE GENOMIC DNA]</scope>
    <source>
        <strain evidence="2">cv. 93-11</strain>
    </source>
</reference>
<dbReference type="PANTHER" id="PTHR18868:SF45">
    <property type="entry name" value="OS03G0109900 PROTEIN"/>
    <property type="match status" value="1"/>
</dbReference>
<accession>B8ALF6</accession>
<dbReference type="Gramene" id="BGIOSGA011595-TA">
    <property type="protein sequence ID" value="BGIOSGA011595-PA"/>
    <property type="gene ID" value="BGIOSGA011595"/>
</dbReference>
<evidence type="ECO:0000313" key="2">
    <source>
        <dbReference type="Proteomes" id="UP000007015"/>
    </source>
</evidence>
<protein>
    <submittedName>
        <fullName evidence="1">Uncharacterized protein</fullName>
    </submittedName>
</protein>
<dbReference type="STRING" id="39946.B8ALF6"/>
<dbReference type="HOGENOM" id="CLU_022970_4_0_1"/>
<dbReference type="InterPro" id="IPR009003">
    <property type="entry name" value="Peptidase_S1_PA"/>
</dbReference>
<organism evidence="1 2">
    <name type="scientific">Oryza sativa subsp. indica</name>
    <name type="common">Rice</name>
    <dbReference type="NCBI Taxonomy" id="39946"/>
    <lineage>
        <taxon>Eukaryota</taxon>
        <taxon>Viridiplantae</taxon>
        <taxon>Streptophyta</taxon>
        <taxon>Embryophyta</taxon>
        <taxon>Tracheophyta</taxon>
        <taxon>Spermatophyta</taxon>
        <taxon>Magnoliopsida</taxon>
        <taxon>Liliopsida</taxon>
        <taxon>Poales</taxon>
        <taxon>Poaceae</taxon>
        <taxon>BOP clade</taxon>
        <taxon>Oryzoideae</taxon>
        <taxon>Oryzeae</taxon>
        <taxon>Oryzinae</taxon>
        <taxon>Oryza</taxon>
        <taxon>Oryza sativa</taxon>
    </lineage>
</organism>
<sequence>MDQELSLAVERDALLQEDSIIFALIKQWPTLPPPKLPVAGPFWKCSGHLQKNKESGDTETDPLMPIPADIDLPILENMPKTKRGGDDLARSLHKNRKTCNGGRTDSLASGDTVLFACTSVAVDRQGRLTKFLTSASLLEVCHEGNEVCQGYLTDFDLDHNLAIVEIWTDFDVHVGLLQHAVEFLPHCKVIAIGREITGKLMARRVQLMDDLSVSEDSEDLDCKIKEAWEGAPLFSFDGNFVGMNLFLAMGRAFFLPWGTIQKHWASLQNKTGLPESNSLKVYRFGTSSTAEKSNSHPEVNNDILDPEQIHIDSMGYPKFPTHMFADGMILVNTFEETFGDLRGEGVWSKLSKKSCSNIDRSVVALASFSVSVGYRALRPAHGQLDWWGKSSKVVAVGRCFKSGALMAASGRLTPWTGTLDCDFLAGIGGPVVTRDGDCIGMNFYDTRIGTPFLSWEVIVDILASFEEKRWPVPMPYWCHPDCV</sequence>
<keyword evidence="2" id="KW-1185">Reference proteome</keyword>
<dbReference type="EMBL" id="CM000128">
    <property type="protein sequence ID" value="EEC74369.1"/>
    <property type="molecule type" value="Genomic_DNA"/>
</dbReference>
<evidence type="ECO:0000313" key="1">
    <source>
        <dbReference type="EMBL" id="EEC74369.1"/>
    </source>
</evidence>
<dbReference type="PANTHER" id="PTHR18868">
    <property type="entry name" value="OS07G0665300 PROTEIN-RELATED"/>
    <property type="match status" value="1"/>
</dbReference>
<dbReference type="OMA" id="CKIKEAW"/>
<dbReference type="SUPFAM" id="SSF50494">
    <property type="entry name" value="Trypsin-like serine proteases"/>
    <property type="match status" value="1"/>
</dbReference>
<proteinExistence type="predicted"/>